<dbReference type="InterPro" id="IPR011992">
    <property type="entry name" value="EF-hand-dom_pair"/>
</dbReference>
<dbReference type="Pfam" id="PF13202">
    <property type="entry name" value="EF-hand_5"/>
    <property type="match status" value="2"/>
</dbReference>
<dbReference type="InterPro" id="IPR002048">
    <property type="entry name" value="EF_hand_dom"/>
</dbReference>
<dbReference type="InterPro" id="IPR050410">
    <property type="entry name" value="CCR4/nocturin_mRNA_transcr"/>
</dbReference>
<sequence length="750" mass="84889">MKFQHLLPVIVSIAVLPRAASFSPPTNTANRKRSASCSLSTQPLASSTESVPILTARQPLPSFVEDANESFSILSWNILLPNSQDNWWCHKQYSSNVDMDKRQWKHRHSLIKDRLLQSAADIICIQEADGDTFAQDFAFMKEAGYDHVLHKKFRFRCATFFKDHKFVLDQASHKDRTLVTALRCKSTDSVLHIVNCHLSGGTAPERRLRQVHDGLNQVRKYISACEIDLTKQMKGNRPSKKLVEKAQSRLHNFRNGGILVVGDFNSDGNTAVRKLLVEGCVDKEWREPQYPSLPLTSTRREHSFGSFTDAAELAYGVNVCDGDYGDANSMTFGTRPATYVVPNLASLLLLPVAEQKGPPRTQFGQQIARGVAATLNLNDWCAQELDLAFDQVDKDGNGVIDGEEISALLEDVYVSTYGQQIQQERNNFFRGFGKSSEELTKDQFISRLMVLQQDNEGERKAFGLAMGFNLRKLSDLEMGELFDKIDLDGNGFLDEDEYQELLKTAYLSIYGEEIDMKRNEFFTSFQNNAGNELTKEQFTERLLALHQELEGGRKGSELAEVKTDADVQKMIERFTPLLRNAIDEVFRKFSANGVTMTQEEVNQFLRKTNDVLGRGGMFRSTSAIFERKVLDGIPAELSLDDLYGVFARELAEGKWWQVVYDLDVCGCSIRSQHLVEKSNQRDQFYQGWLDYIYFNKITCKGVQEALTEIERQNIYNDGNALPNEWHPSDHLPVAAIFSWNQPSAAPLPLL</sequence>
<dbReference type="Gene3D" id="1.10.238.10">
    <property type="entry name" value="EF-hand"/>
    <property type="match status" value="2"/>
</dbReference>
<dbReference type="SUPFAM" id="SSF56219">
    <property type="entry name" value="DNase I-like"/>
    <property type="match status" value="2"/>
</dbReference>
<dbReference type="AlphaFoldDB" id="A0ABD3NVK8"/>
<keyword evidence="1" id="KW-0106">Calcium</keyword>
<dbReference type="InterPro" id="IPR005135">
    <property type="entry name" value="Endo/exonuclease/phosphatase"/>
</dbReference>
<dbReference type="Gene3D" id="4.10.60.20">
    <property type="match status" value="1"/>
</dbReference>
<evidence type="ECO:0000256" key="2">
    <source>
        <dbReference type="SAM" id="SignalP"/>
    </source>
</evidence>
<dbReference type="PANTHER" id="PTHR12121:SF36">
    <property type="entry name" value="ENDONUCLEASE_EXONUCLEASE_PHOSPHATASE DOMAIN-CONTAINING PROTEIN"/>
    <property type="match status" value="1"/>
</dbReference>
<comment type="caution">
    <text evidence="4">The sequence shown here is derived from an EMBL/GenBank/DDBJ whole genome shotgun (WGS) entry which is preliminary data.</text>
</comment>
<dbReference type="InterPro" id="IPR036691">
    <property type="entry name" value="Endo/exonu/phosph_ase_sf"/>
</dbReference>
<evidence type="ECO:0000256" key="1">
    <source>
        <dbReference type="ARBA" id="ARBA00022837"/>
    </source>
</evidence>
<evidence type="ECO:0000313" key="4">
    <source>
        <dbReference type="EMBL" id="KAL3778110.1"/>
    </source>
</evidence>
<keyword evidence="5" id="KW-1185">Reference proteome</keyword>
<dbReference type="PROSITE" id="PS50222">
    <property type="entry name" value="EF_HAND_2"/>
    <property type="match status" value="2"/>
</dbReference>
<dbReference type="InterPro" id="IPR018247">
    <property type="entry name" value="EF_Hand_1_Ca_BS"/>
</dbReference>
<accession>A0ABD3NVK8</accession>
<reference evidence="4 5" key="1">
    <citation type="submission" date="2024-10" db="EMBL/GenBank/DDBJ databases">
        <title>Updated reference genomes for cyclostephanoid diatoms.</title>
        <authorList>
            <person name="Roberts W.R."/>
            <person name="Alverson A.J."/>
        </authorList>
    </citation>
    <scope>NUCLEOTIDE SEQUENCE [LARGE SCALE GENOMIC DNA]</scope>
    <source>
        <strain evidence="4 5">AJA010-31</strain>
    </source>
</reference>
<evidence type="ECO:0000259" key="3">
    <source>
        <dbReference type="PROSITE" id="PS50222"/>
    </source>
</evidence>
<feature type="domain" description="EF-hand" evidence="3">
    <location>
        <begin position="473"/>
        <end position="508"/>
    </location>
</feature>
<dbReference type="Proteomes" id="UP001530400">
    <property type="component" value="Unassembled WGS sequence"/>
</dbReference>
<feature type="chain" id="PRO_5044796793" description="EF-hand domain-containing protein" evidence="2">
    <location>
        <begin position="22"/>
        <end position="750"/>
    </location>
</feature>
<gene>
    <name evidence="4" type="ORF">ACHAWO_002933</name>
</gene>
<protein>
    <recommendedName>
        <fullName evidence="3">EF-hand domain-containing protein</fullName>
    </recommendedName>
</protein>
<dbReference type="Pfam" id="PF03372">
    <property type="entry name" value="Exo_endo_phos"/>
    <property type="match status" value="1"/>
</dbReference>
<name>A0ABD3NVK8_9STRA</name>
<feature type="domain" description="EF-hand" evidence="3">
    <location>
        <begin position="380"/>
        <end position="415"/>
    </location>
</feature>
<dbReference type="Gene3D" id="3.60.10.10">
    <property type="entry name" value="Endonuclease/exonuclease/phosphatase"/>
    <property type="match status" value="1"/>
</dbReference>
<evidence type="ECO:0000313" key="5">
    <source>
        <dbReference type="Proteomes" id="UP001530400"/>
    </source>
</evidence>
<dbReference type="SUPFAM" id="SSF47473">
    <property type="entry name" value="EF-hand"/>
    <property type="match status" value="1"/>
</dbReference>
<feature type="signal peptide" evidence="2">
    <location>
        <begin position="1"/>
        <end position="21"/>
    </location>
</feature>
<dbReference type="PROSITE" id="PS00018">
    <property type="entry name" value="EF_HAND_1"/>
    <property type="match status" value="2"/>
</dbReference>
<organism evidence="4 5">
    <name type="scientific">Cyclotella atomus</name>
    <dbReference type="NCBI Taxonomy" id="382360"/>
    <lineage>
        <taxon>Eukaryota</taxon>
        <taxon>Sar</taxon>
        <taxon>Stramenopiles</taxon>
        <taxon>Ochrophyta</taxon>
        <taxon>Bacillariophyta</taxon>
        <taxon>Coscinodiscophyceae</taxon>
        <taxon>Thalassiosirophycidae</taxon>
        <taxon>Stephanodiscales</taxon>
        <taxon>Stephanodiscaceae</taxon>
        <taxon>Cyclotella</taxon>
    </lineage>
</organism>
<dbReference type="EMBL" id="JALLPJ020001005">
    <property type="protein sequence ID" value="KAL3778110.1"/>
    <property type="molecule type" value="Genomic_DNA"/>
</dbReference>
<dbReference type="SMART" id="SM00054">
    <property type="entry name" value="EFh"/>
    <property type="match status" value="2"/>
</dbReference>
<proteinExistence type="predicted"/>
<keyword evidence="2" id="KW-0732">Signal</keyword>
<dbReference type="PANTHER" id="PTHR12121">
    <property type="entry name" value="CARBON CATABOLITE REPRESSOR PROTEIN 4"/>
    <property type="match status" value="1"/>
</dbReference>